<dbReference type="AlphaFoldDB" id="A0A3M7QKN7"/>
<dbReference type="EMBL" id="REGN01005832">
    <property type="protein sequence ID" value="RNA11870.1"/>
    <property type="molecule type" value="Genomic_DNA"/>
</dbReference>
<protein>
    <submittedName>
        <fullName evidence="1">Uncharacterized protein</fullName>
    </submittedName>
</protein>
<evidence type="ECO:0000313" key="1">
    <source>
        <dbReference type="EMBL" id="RNA11870.1"/>
    </source>
</evidence>
<accession>A0A3M7QKN7</accession>
<dbReference type="Proteomes" id="UP000276133">
    <property type="component" value="Unassembled WGS sequence"/>
</dbReference>
<name>A0A3M7QKN7_BRAPC</name>
<gene>
    <name evidence="1" type="ORF">BpHYR1_045054</name>
</gene>
<sequence length="60" mass="7402">MLMFCRRANILKLKLTYYVTYQSNYKNYLFATKKFTNLNNVSPIRYDIYFRSFGFNQLKH</sequence>
<evidence type="ECO:0000313" key="2">
    <source>
        <dbReference type="Proteomes" id="UP000276133"/>
    </source>
</evidence>
<keyword evidence="2" id="KW-1185">Reference proteome</keyword>
<organism evidence="1 2">
    <name type="scientific">Brachionus plicatilis</name>
    <name type="common">Marine rotifer</name>
    <name type="synonym">Brachionus muelleri</name>
    <dbReference type="NCBI Taxonomy" id="10195"/>
    <lineage>
        <taxon>Eukaryota</taxon>
        <taxon>Metazoa</taxon>
        <taxon>Spiralia</taxon>
        <taxon>Gnathifera</taxon>
        <taxon>Rotifera</taxon>
        <taxon>Eurotatoria</taxon>
        <taxon>Monogononta</taxon>
        <taxon>Pseudotrocha</taxon>
        <taxon>Ploima</taxon>
        <taxon>Brachionidae</taxon>
        <taxon>Brachionus</taxon>
    </lineage>
</organism>
<reference evidence="1 2" key="1">
    <citation type="journal article" date="2018" name="Sci. Rep.">
        <title>Genomic signatures of local adaptation to the degree of environmental predictability in rotifers.</title>
        <authorList>
            <person name="Franch-Gras L."/>
            <person name="Hahn C."/>
            <person name="Garcia-Roger E.M."/>
            <person name="Carmona M.J."/>
            <person name="Serra M."/>
            <person name="Gomez A."/>
        </authorList>
    </citation>
    <scope>NUCLEOTIDE SEQUENCE [LARGE SCALE GENOMIC DNA]</scope>
    <source>
        <strain evidence="1">HYR1</strain>
    </source>
</reference>
<comment type="caution">
    <text evidence="1">The sequence shown here is derived from an EMBL/GenBank/DDBJ whole genome shotgun (WGS) entry which is preliminary data.</text>
</comment>
<proteinExistence type="predicted"/>